<evidence type="ECO:0000313" key="4">
    <source>
        <dbReference type="Proteomes" id="UP000548278"/>
    </source>
</evidence>
<dbReference type="EMBL" id="AAAJWF010000002">
    <property type="protein sequence ID" value="EAC7480006.1"/>
    <property type="molecule type" value="Genomic_DNA"/>
</dbReference>
<name>A0A3H2VXL5_LISMN</name>
<evidence type="ECO:0000313" key="2">
    <source>
        <dbReference type="EMBL" id="EAG6991705.1"/>
    </source>
</evidence>
<dbReference type="GO" id="GO:0032259">
    <property type="term" value="P:methylation"/>
    <property type="evidence" value="ECO:0007669"/>
    <property type="project" value="UniProtKB-KW"/>
</dbReference>
<comment type="caution">
    <text evidence="1">The sequence shown here is derived from an EMBL/GenBank/DDBJ whole genome shotgun (WGS) entry which is preliminary data.</text>
</comment>
<dbReference type="RefSeq" id="WP_003725081.1">
    <property type="nucleotide sequence ID" value="NC_021827.1"/>
</dbReference>
<keyword evidence="1" id="KW-0808">Transferase</keyword>
<accession>A0A3H2VXL5</accession>
<keyword evidence="1" id="KW-0489">Methyltransferase</keyword>
<dbReference type="EMBL" id="AABDGJ010000013">
    <property type="protein sequence ID" value="EAG6991705.1"/>
    <property type="molecule type" value="Genomic_DNA"/>
</dbReference>
<evidence type="ECO:0000313" key="1">
    <source>
        <dbReference type="EMBL" id="EAC7480006.1"/>
    </source>
</evidence>
<gene>
    <name evidence="2" type="ORF">AB917_14000</name>
    <name evidence="1" type="ORF">DQ70_04830</name>
</gene>
<dbReference type="Proteomes" id="UP000368512">
    <property type="component" value="Unassembled WGS sequence"/>
</dbReference>
<dbReference type="Proteomes" id="UP000548278">
    <property type="component" value="Unassembled WGS sequence"/>
</dbReference>
<proteinExistence type="predicted"/>
<evidence type="ECO:0000313" key="3">
    <source>
        <dbReference type="Proteomes" id="UP000368512"/>
    </source>
</evidence>
<dbReference type="GO" id="GO:0008168">
    <property type="term" value="F:methyltransferase activity"/>
    <property type="evidence" value="ECO:0007669"/>
    <property type="project" value="UniProtKB-KW"/>
</dbReference>
<dbReference type="AlphaFoldDB" id="A0A3H2VXL5"/>
<protein>
    <submittedName>
        <fullName evidence="1">SAM--benzoic acid carboxyl methyltransferase</fullName>
    </submittedName>
</protein>
<sequence>MGDDDYCPQCFECDGECVNGENGTLVCEYCGHVYTDEEWDEKNDKEIAEYVAFLKSLSEVAE</sequence>
<organism evidence="1 3">
    <name type="scientific">Listeria monocytogenes</name>
    <dbReference type="NCBI Taxonomy" id="1639"/>
    <lineage>
        <taxon>Bacteria</taxon>
        <taxon>Bacillati</taxon>
        <taxon>Bacillota</taxon>
        <taxon>Bacilli</taxon>
        <taxon>Bacillales</taxon>
        <taxon>Listeriaceae</taxon>
        <taxon>Listeria</taxon>
    </lineage>
</organism>
<reference evidence="2 4" key="2">
    <citation type="submission" date="2019-04" db="EMBL/GenBank/DDBJ databases">
        <authorList>
            <consortium name="GenomeTrakr network: Whole genome sequencing for foodborne pathogen traceback"/>
        </authorList>
    </citation>
    <scope>NUCLEOTIDE SEQUENCE [LARGE SCALE GENOMIC DNA]</scope>
    <source>
        <strain evidence="2 4">CFSAN004300</strain>
    </source>
</reference>
<reference evidence="1 3" key="1">
    <citation type="submission" date="2018-06" db="EMBL/GenBank/DDBJ databases">
        <authorList>
            <consortium name="GenomeTrakr: Next Generation Sequencing Network for Food Pathogen Tracability"/>
        </authorList>
    </citation>
    <scope>NUCLEOTIDE SEQUENCE [LARGE SCALE GENOMIC DNA]</scope>
    <source>
        <strain evidence="1 3">CFSAN008042</strain>
    </source>
</reference>